<name>A0ABR2MPS8_9ASPA</name>
<sequence length="78" mass="8962">MSRISGDHSVFGAKIRQGKWAPERRIPADGIAVDQWIEVETQHFNKPISSLFYQHLLLPLFFGGAADEKVVGRRRWRS</sequence>
<proteinExistence type="predicted"/>
<gene>
    <name evidence="1" type="ORF">KSP40_PGU019752</name>
</gene>
<keyword evidence="2" id="KW-1185">Reference proteome</keyword>
<accession>A0ABR2MPS8</accession>
<reference evidence="1 2" key="1">
    <citation type="journal article" date="2022" name="Nat. Plants">
        <title>Genomes of leafy and leafless Platanthera orchids illuminate the evolution of mycoheterotrophy.</title>
        <authorList>
            <person name="Li M.H."/>
            <person name="Liu K.W."/>
            <person name="Li Z."/>
            <person name="Lu H.C."/>
            <person name="Ye Q.L."/>
            <person name="Zhang D."/>
            <person name="Wang J.Y."/>
            <person name="Li Y.F."/>
            <person name="Zhong Z.M."/>
            <person name="Liu X."/>
            <person name="Yu X."/>
            <person name="Liu D.K."/>
            <person name="Tu X.D."/>
            <person name="Liu B."/>
            <person name="Hao Y."/>
            <person name="Liao X.Y."/>
            <person name="Jiang Y.T."/>
            <person name="Sun W.H."/>
            <person name="Chen J."/>
            <person name="Chen Y.Q."/>
            <person name="Ai Y."/>
            <person name="Zhai J.W."/>
            <person name="Wu S.S."/>
            <person name="Zhou Z."/>
            <person name="Hsiao Y.Y."/>
            <person name="Wu W.L."/>
            <person name="Chen Y.Y."/>
            <person name="Lin Y.F."/>
            <person name="Hsu J.L."/>
            <person name="Li C.Y."/>
            <person name="Wang Z.W."/>
            <person name="Zhao X."/>
            <person name="Zhong W.Y."/>
            <person name="Ma X.K."/>
            <person name="Ma L."/>
            <person name="Huang J."/>
            <person name="Chen G.Z."/>
            <person name="Huang M.Z."/>
            <person name="Huang L."/>
            <person name="Peng D.H."/>
            <person name="Luo Y.B."/>
            <person name="Zou S.Q."/>
            <person name="Chen S.P."/>
            <person name="Lan S."/>
            <person name="Tsai W.C."/>
            <person name="Van de Peer Y."/>
            <person name="Liu Z.J."/>
        </authorList>
    </citation>
    <scope>NUCLEOTIDE SEQUENCE [LARGE SCALE GENOMIC DNA]</scope>
    <source>
        <strain evidence="1">Lor288</strain>
    </source>
</reference>
<organism evidence="1 2">
    <name type="scientific">Platanthera guangdongensis</name>
    <dbReference type="NCBI Taxonomy" id="2320717"/>
    <lineage>
        <taxon>Eukaryota</taxon>
        <taxon>Viridiplantae</taxon>
        <taxon>Streptophyta</taxon>
        <taxon>Embryophyta</taxon>
        <taxon>Tracheophyta</taxon>
        <taxon>Spermatophyta</taxon>
        <taxon>Magnoliopsida</taxon>
        <taxon>Liliopsida</taxon>
        <taxon>Asparagales</taxon>
        <taxon>Orchidaceae</taxon>
        <taxon>Orchidoideae</taxon>
        <taxon>Orchideae</taxon>
        <taxon>Orchidinae</taxon>
        <taxon>Platanthera</taxon>
    </lineage>
</organism>
<protein>
    <submittedName>
        <fullName evidence="1">Uncharacterized protein</fullName>
    </submittedName>
</protein>
<dbReference type="Proteomes" id="UP001412067">
    <property type="component" value="Unassembled WGS sequence"/>
</dbReference>
<dbReference type="Gene3D" id="1.20.1050.10">
    <property type="match status" value="1"/>
</dbReference>
<evidence type="ECO:0000313" key="2">
    <source>
        <dbReference type="Proteomes" id="UP001412067"/>
    </source>
</evidence>
<comment type="caution">
    <text evidence="1">The sequence shown here is derived from an EMBL/GenBank/DDBJ whole genome shotgun (WGS) entry which is preliminary data.</text>
</comment>
<dbReference type="EMBL" id="JBBWWR010000005">
    <property type="protein sequence ID" value="KAK8966175.1"/>
    <property type="molecule type" value="Genomic_DNA"/>
</dbReference>
<evidence type="ECO:0000313" key="1">
    <source>
        <dbReference type="EMBL" id="KAK8966175.1"/>
    </source>
</evidence>